<dbReference type="PANTHER" id="PTHR42707">
    <property type="entry name" value="ACYL-COA DEHYDROGENASE"/>
    <property type="match status" value="1"/>
</dbReference>
<dbReference type="InterPro" id="IPR006089">
    <property type="entry name" value="Acyl-CoA_DH_CS"/>
</dbReference>
<dbReference type="Gene3D" id="6.10.250.600">
    <property type="match status" value="1"/>
</dbReference>
<name>A0A365GY65_9ACTN</name>
<dbReference type="Proteomes" id="UP000251891">
    <property type="component" value="Unassembled WGS sequence"/>
</dbReference>
<dbReference type="InterPro" id="IPR006091">
    <property type="entry name" value="Acyl-CoA_Oxase/DH_mid-dom"/>
</dbReference>
<dbReference type="Gene3D" id="1.20.140.10">
    <property type="entry name" value="Butyryl-CoA Dehydrogenase, subunit A, domain 3"/>
    <property type="match status" value="1"/>
</dbReference>
<feature type="domain" description="Adaptive response protein AidB N-terminal" evidence="9">
    <location>
        <begin position="64"/>
        <end position="217"/>
    </location>
</feature>
<dbReference type="InterPro" id="IPR052904">
    <property type="entry name" value="Acyl-CoA_dehydrogenase-like"/>
</dbReference>
<dbReference type="SUPFAM" id="SSF56645">
    <property type="entry name" value="Acyl-CoA dehydrogenase NM domain-like"/>
    <property type="match status" value="1"/>
</dbReference>
<evidence type="ECO:0000259" key="7">
    <source>
        <dbReference type="Pfam" id="PF00441"/>
    </source>
</evidence>
<keyword evidence="3 5" id="KW-0285">Flavoprotein</keyword>
<proteinExistence type="inferred from homology"/>
<gene>
    <name evidence="10" type="ORF">DPM19_29045</name>
</gene>
<feature type="compositionally biased region" description="Basic and acidic residues" evidence="6">
    <location>
        <begin position="28"/>
        <end position="47"/>
    </location>
</feature>
<feature type="domain" description="Acyl-CoA oxidase/dehydrogenase middle" evidence="8">
    <location>
        <begin position="232"/>
        <end position="324"/>
    </location>
</feature>
<evidence type="ECO:0000256" key="4">
    <source>
        <dbReference type="ARBA" id="ARBA00022827"/>
    </source>
</evidence>
<dbReference type="Pfam" id="PF02770">
    <property type="entry name" value="Acyl-CoA_dh_M"/>
    <property type="match status" value="1"/>
</dbReference>
<feature type="region of interest" description="Disordered" evidence="6">
    <location>
        <begin position="22"/>
        <end position="52"/>
    </location>
</feature>
<dbReference type="AlphaFoldDB" id="A0A365GY65"/>
<protein>
    <submittedName>
        <fullName evidence="10">DNA alkylation response protein</fullName>
    </submittedName>
</protein>
<dbReference type="Pfam" id="PF00441">
    <property type="entry name" value="Acyl-CoA_dh_1"/>
    <property type="match status" value="1"/>
</dbReference>
<dbReference type="InterPro" id="IPR036250">
    <property type="entry name" value="AcylCo_DH-like_C"/>
</dbReference>
<dbReference type="InterPro" id="IPR009075">
    <property type="entry name" value="AcylCo_DH/oxidase_C"/>
</dbReference>
<dbReference type="SUPFAM" id="SSF47203">
    <property type="entry name" value="Acyl-CoA dehydrogenase C-terminal domain-like"/>
    <property type="match status" value="1"/>
</dbReference>
<evidence type="ECO:0000313" key="10">
    <source>
        <dbReference type="EMBL" id="RAY11761.1"/>
    </source>
</evidence>
<dbReference type="PROSITE" id="PS00073">
    <property type="entry name" value="ACYL_COA_DH_2"/>
    <property type="match status" value="1"/>
</dbReference>
<keyword evidence="11" id="KW-1185">Reference proteome</keyword>
<dbReference type="PANTHER" id="PTHR42707:SF3">
    <property type="entry name" value="ACYL-COA DEHYDROGENASE AIDB-RELATED"/>
    <property type="match status" value="1"/>
</dbReference>
<keyword evidence="4 5" id="KW-0274">FAD</keyword>
<evidence type="ECO:0000313" key="11">
    <source>
        <dbReference type="Proteomes" id="UP000251891"/>
    </source>
</evidence>
<reference evidence="10 11" key="1">
    <citation type="submission" date="2018-06" db="EMBL/GenBank/DDBJ databases">
        <title>Actinomadura craniellae sp. nov. isolated from marine sponge Craniella sp.</title>
        <authorList>
            <person name="Li L."/>
            <person name="Xu Q.H."/>
            <person name="Lin H.W."/>
            <person name="Lu Y.H."/>
        </authorList>
    </citation>
    <scope>NUCLEOTIDE SEQUENCE [LARGE SCALE GENOMIC DNA]</scope>
    <source>
        <strain evidence="10 11">LHW63021</strain>
    </source>
</reference>
<organism evidence="10 11">
    <name type="scientific">Actinomadura craniellae</name>
    <dbReference type="NCBI Taxonomy" id="2231787"/>
    <lineage>
        <taxon>Bacteria</taxon>
        <taxon>Bacillati</taxon>
        <taxon>Actinomycetota</taxon>
        <taxon>Actinomycetes</taxon>
        <taxon>Streptosporangiales</taxon>
        <taxon>Thermomonosporaceae</taxon>
        <taxon>Actinomadura</taxon>
    </lineage>
</organism>
<dbReference type="Gene3D" id="2.40.110.20">
    <property type="match status" value="1"/>
</dbReference>
<evidence type="ECO:0000256" key="2">
    <source>
        <dbReference type="ARBA" id="ARBA00009347"/>
    </source>
</evidence>
<comment type="cofactor">
    <cofactor evidence="1 5">
        <name>FAD</name>
        <dbReference type="ChEBI" id="CHEBI:57692"/>
    </cofactor>
</comment>
<evidence type="ECO:0000259" key="8">
    <source>
        <dbReference type="Pfam" id="PF02770"/>
    </source>
</evidence>
<dbReference type="EMBL" id="QLYX01000017">
    <property type="protein sequence ID" value="RAY11761.1"/>
    <property type="molecule type" value="Genomic_DNA"/>
</dbReference>
<evidence type="ECO:0000256" key="3">
    <source>
        <dbReference type="ARBA" id="ARBA00022630"/>
    </source>
</evidence>
<dbReference type="OrthoDB" id="9771038at2"/>
<dbReference type="InterPro" id="IPR009100">
    <property type="entry name" value="AcylCoA_DH/oxidase_NM_dom_sf"/>
</dbReference>
<dbReference type="GO" id="GO:0003995">
    <property type="term" value="F:acyl-CoA dehydrogenase activity"/>
    <property type="evidence" value="ECO:0007669"/>
    <property type="project" value="InterPro"/>
</dbReference>
<accession>A0A365GY65</accession>
<comment type="caution">
    <text evidence="10">The sequence shown here is derived from an EMBL/GenBank/DDBJ whole genome shotgun (WGS) entry which is preliminary data.</text>
</comment>
<evidence type="ECO:0000256" key="6">
    <source>
        <dbReference type="SAM" id="MobiDB-lite"/>
    </source>
</evidence>
<feature type="domain" description="Acyl-CoA dehydrogenase/oxidase C-terminal" evidence="7">
    <location>
        <begin position="335"/>
        <end position="491"/>
    </location>
</feature>
<evidence type="ECO:0000256" key="5">
    <source>
        <dbReference type="RuleBase" id="RU362125"/>
    </source>
</evidence>
<comment type="similarity">
    <text evidence="2 5">Belongs to the acyl-CoA dehydrogenase family.</text>
</comment>
<evidence type="ECO:0000256" key="1">
    <source>
        <dbReference type="ARBA" id="ARBA00001974"/>
    </source>
</evidence>
<sequence>MIRRYVARSPFLLRRPDEPHCPFRRTRRPDGLRVDPEPRSGQLDRVRGGLTRSRSSAVTHEVFNQVPPLAGYDVADDAALLAGLDREGAGWAAAEVHELGRLAGTAEAQEWGRLANEHPPVLRTHDRYGHRIDEVEFHPAWHDLLRTAVAHGLHAAPWADGRPGAHVARAAKFYVWRVDAGHGCPISMTYAAVPALRHAPELAAHYEPLLTRTGYDPGLRAPLTKTALLAGMSMTEKQGGSDVRANTTRAEPGSDGSYRLTGHKWFTSAPMCDVFLTLAQAPGGLTCFLVPRVLPDGSRNPLRLMRLKDKLGNRSNASAELEYEGAVAWRVGAEGRGVRTIIEMVNMTRLDCVIGAAAGMRQGVTTAAHHAAHRSAFGAYLADQPLMRNVLADLAVESEAATLLMTRLAGAADRSVRGDAAETAFKRLALAVGKYWVCKRWPAHAAEALECLGGNGYVEESGMPRLFRESPLNGIWEGSGNVSALDVLRAMLKEPESVEVVLAELDAAAGADHRLDAAVAGVRAELADPADAELRARRVVERLALALQGSLLVRYGHPAVADAFCASRLAGDGGLAFGTLPPGTDLAAILAQVTPKLGG</sequence>
<dbReference type="InterPro" id="IPR041504">
    <property type="entry name" value="AidB_N"/>
</dbReference>
<dbReference type="Pfam" id="PF18158">
    <property type="entry name" value="AidB_N"/>
    <property type="match status" value="1"/>
</dbReference>
<evidence type="ECO:0000259" key="9">
    <source>
        <dbReference type="Pfam" id="PF18158"/>
    </source>
</evidence>
<keyword evidence="5" id="KW-0560">Oxidoreductase</keyword>